<dbReference type="EMBL" id="JABEPP010000001">
    <property type="protein sequence ID" value="NNM71524.1"/>
    <property type="molecule type" value="Genomic_DNA"/>
</dbReference>
<proteinExistence type="predicted"/>
<gene>
    <name evidence="2" type="ORF">HJG44_03815</name>
</gene>
<evidence type="ECO:0000313" key="3">
    <source>
        <dbReference type="Proteomes" id="UP000564885"/>
    </source>
</evidence>
<name>A0A849I1P7_9HYPH</name>
<evidence type="ECO:0000256" key="1">
    <source>
        <dbReference type="SAM" id="MobiDB-lite"/>
    </source>
</evidence>
<sequence length="67" mass="7243">MARFIGNATGRTLAETVEKAAGHLAEKEMPKATLVQRGKRFSPRPPARNEAEPAAQRTEPAAEDAQD</sequence>
<accession>A0A849I1P7</accession>
<dbReference type="AlphaFoldDB" id="A0A849I1P7"/>
<feature type="region of interest" description="Disordered" evidence="1">
    <location>
        <begin position="22"/>
        <end position="67"/>
    </location>
</feature>
<evidence type="ECO:0000313" key="2">
    <source>
        <dbReference type="EMBL" id="NNM71524.1"/>
    </source>
</evidence>
<protein>
    <submittedName>
        <fullName evidence="2">Uncharacterized protein</fullName>
    </submittedName>
</protein>
<dbReference type="RefSeq" id="WP_171216977.1">
    <property type="nucleotide sequence ID" value="NZ_JABEPP010000001.1"/>
</dbReference>
<dbReference type="Proteomes" id="UP000564885">
    <property type="component" value="Unassembled WGS sequence"/>
</dbReference>
<comment type="caution">
    <text evidence="2">The sequence shown here is derived from an EMBL/GenBank/DDBJ whole genome shotgun (WGS) entry which is preliminary data.</text>
</comment>
<reference evidence="2 3" key="1">
    <citation type="submission" date="2020-04" db="EMBL/GenBank/DDBJ databases">
        <title>Enterovirga sp. isolate from soil.</title>
        <authorList>
            <person name="Chea S."/>
            <person name="Kim D.-U."/>
        </authorList>
    </citation>
    <scope>NUCLEOTIDE SEQUENCE [LARGE SCALE GENOMIC DNA]</scope>
    <source>
        <strain evidence="2 3">DB1703</strain>
    </source>
</reference>
<keyword evidence="3" id="KW-1185">Reference proteome</keyword>
<organism evidence="2 3">
    <name type="scientific">Enterovirga aerilata</name>
    <dbReference type="NCBI Taxonomy" id="2730920"/>
    <lineage>
        <taxon>Bacteria</taxon>
        <taxon>Pseudomonadati</taxon>
        <taxon>Pseudomonadota</taxon>
        <taxon>Alphaproteobacteria</taxon>
        <taxon>Hyphomicrobiales</taxon>
        <taxon>Methylobacteriaceae</taxon>
        <taxon>Enterovirga</taxon>
    </lineage>
</organism>